<dbReference type="AlphaFoldDB" id="A0A843V9T0"/>
<evidence type="ECO:0000313" key="1">
    <source>
        <dbReference type="EMBL" id="MQL90324.1"/>
    </source>
</evidence>
<protein>
    <submittedName>
        <fullName evidence="1">Uncharacterized protein</fullName>
    </submittedName>
</protein>
<sequence length="91" mass="10429">MEAAFDLDPIVCEPFRVSWLVSDDARFGSILGFESQGRYIIGILAFCVHLQCKVFNFLMTLAQLRTYILRLLTQFFLKTLLEVKNPVGLLN</sequence>
<accession>A0A843V9T0</accession>
<dbReference type="EMBL" id="NMUH01001232">
    <property type="protein sequence ID" value="MQL90324.1"/>
    <property type="molecule type" value="Genomic_DNA"/>
</dbReference>
<organism evidence="1 2">
    <name type="scientific">Colocasia esculenta</name>
    <name type="common">Wild taro</name>
    <name type="synonym">Arum esculentum</name>
    <dbReference type="NCBI Taxonomy" id="4460"/>
    <lineage>
        <taxon>Eukaryota</taxon>
        <taxon>Viridiplantae</taxon>
        <taxon>Streptophyta</taxon>
        <taxon>Embryophyta</taxon>
        <taxon>Tracheophyta</taxon>
        <taxon>Spermatophyta</taxon>
        <taxon>Magnoliopsida</taxon>
        <taxon>Liliopsida</taxon>
        <taxon>Araceae</taxon>
        <taxon>Aroideae</taxon>
        <taxon>Colocasieae</taxon>
        <taxon>Colocasia</taxon>
    </lineage>
</organism>
<proteinExistence type="predicted"/>
<keyword evidence="2" id="KW-1185">Reference proteome</keyword>
<name>A0A843V9T0_COLES</name>
<evidence type="ECO:0000313" key="2">
    <source>
        <dbReference type="Proteomes" id="UP000652761"/>
    </source>
</evidence>
<dbReference type="Proteomes" id="UP000652761">
    <property type="component" value="Unassembled WGS sequence"/>
</dbReference>
<reference evidence="1" key="1">
    <citation type="submission" date="2017-07" db="EMBL/GenBank/DDBJ databases">
        <title>Taro Niue Genome Assembly and Annotation.</title>
        <authorList>
            <person name="Atibalentja N."/>
            <person name="Keating K."/>
            <person name="Fields C.J."/>
        </authorList>
    </citation>
    <scope>NUCLEOTIDE SEQUENCE</scope>
    <source>
        <strain evidence="1">Niue_2</strain>
        <tissue evidence="1">Leaf</tissue>
    </source>
</reference>
<comment type="caution">
    <text evidence="1">The sequence shown here is derived from an EMBL/GenBank/DDBJ whole genome shotgun (WGS) entry which is preliminary data.</text>
</comment>
<gene>
    <name evidence="1" type="ORF">Taro_022924</name>
</gene>